<feature type="region of interest" description="Disordered" evidence="1">
    <location>
        <begin position="58"/>
        <end position="127"/>
    </location>
</feature>
<feature type="compositionally biased region" description="Low complexity" evidence="1">
    <location>
        <begin position="76"/>
        <end position="85"/>
    </location>
</feature>
<dbReference type="Proteomes" id="UP000528734">
    <property type="component" value="Unassembled WGS sequence"/>
</dbReference>
<protein>
    <submittedName>
        <fullName evidence="2">Uncharacterized protein</fullName>
    </submittedName>
</protein>
<reference evidence="2 3" key="1">
    <citation type="submission" date="2020-03" db="EMBL/GenBank/DDBJ databases">
        <title>Bradyrhizobium diversity isolated from nodules of Muelleranthus trifoliolatus.</title>
        <authorList>
            <person name="Klepa M."/>
            <person name="Helene L."/>
            <person name="Hungria M."/>
        </authorList>
    </citation>
    <scope>NUCLEOTIDE SEQUENCE [LARGE SCALE GENOMIC DNA]</scope>
    <source>
        <strain evidence="2 3">WSM 1744</strain>
    </source>
</reference>
<organism evidence="2 3">
    <name type="scientific">Bradyrhizobium archetypum</name>
    <dbReference type="NCBI Taxonomy" id="2721160"/>
    <lineage>
        <taxon>Bacteria</taxon>
        <taxon>Pseudomonadati</taxon>
        <taxon>Pseudomonadota</taxon>
        <taxon>Alphaproteobacteria</taxon>
        <taxon>Hyphomicrobiales</taxon>
        <taxon>Nitrobacteraceae</taxon>
        <taxon>Bradyrhizobium</taxon>
    </lineage>
</organism>
<sequence>MADNAPQDFGKRKPASVPASPRPVPPPAKRSGHVALLLMGTFAVGSAAYTLMPSRACEQPSNAYTASPTQNATECSSRSSSSSHGGSSGGGSSSRSGYYSSDYSSSSNSSSSHSSSDSGPHAVQRGGFGSFGHAIGFSGG</sequence>
<name>A0A7Y4M4T7_9BRAD</name>
<gene>
    <name evidence="2" type="ORF">HCN50_26880</name>
</gene>
<evidence type="ECO:0000256" key="1">
    <source>
        <dbReference type="SAM" id="MobiDB-lite"/>
    </source>
</evidence>
<comment type="caution">
    <text evidence="2">The sequence shown here is derived from an EMBL/GenBank/DDBJ whole genome shotgun (WGS) entry which is preliminary data.</text>
</comment>
<accession>A0A7Y4M4T7</accession>
<feature type="compositionally biased region" description="Polar residues" evidence="1">
    <location>
        <begin position="59"/>
        <end position="75"/>
    </location>
</feature>
<evidence type="ECO:0000313" key="3">
    <source>
        <dbReference type="Proteomes" id="UP000528734"/>
    </source>
</evidence>
<feature type="region of interest" description="Disordered" evidence="1">
    <location>
        <begin position="1"/>
        <end position="31"/>
    </location>
</feature>
<feature type="compositionally biased region" description="Low complexity" evidence="1">
    <location>
        <begin position="93"/>
        <end position="119"/>
    </location>
</feature>
<evidence type="ECO:0000313" key="2">
    <source>
        <dbReference type="EMBL" id="NOJ49829.1"/>
    </source>
</evidence>
<keyword evidence="3" id="KW-1185">Reference proteome</keyword>
<dbReference type="AlphaFoldDB" id="A0A7Y4M4T7"/>
<dbReference type="EMBL" id="JAAVLW010000009">
    <property type="protein sequence ID" value="NOJ49829.1"/>
    <property type="molecule type" value="Genomic_DNA"/>
</dbReference>
<dbReference type="RefSeq" id="WP_171712900.1">
    <property type="nucleotide sequence ID" value="NZ_JAAVLW010000009.1"/>
</dbReference>
<proteinExistence type="predicted"/>